<comment type="caution">
    <text evidence="2">The sequence shown here is derived from an EMBL/GenBank/DDBJ whole genome shotgun (WGS) entry which is preliminary data.</text>
</comment>
<evidence type="ECO:0000313" key="2">
    <source>
        <dbReference type="EMBL" id="MFD2729174.1"/>
    </source>
</evidence>
<feature type="domain" description="Transposase putative helix-turn-helix" evidence="1">
    <location>
        <begin position="1"/>
        <end position="37"/>
    </location>
</feature>
<sequence length="37" mass="4564">MERLKAYKFRLYPTEEQELFFAQSFGCVRKVYNLMLN</sequence>
<protein>
    <submittedName>
        <fullName evidence="2">Helix-turn-helix domain-containing protein</fullName>
    </submittedName>
</protein>
<evidence type="ECO:0000313" key="3">
    <source>
        <dbReference type="Proteomes" id="UP001597427"/>
    </source>
</evidence>
<reference evidence="3" key="1">
    <citation type="journal article" date="2019" name="Int. J. Syst. Evol. Microbiol.">
        <title>The Global Catalogue of Microorganisms (GCM) 10K type strain sequencing project: providing services to taxonomists for standard genome sequencing and annotation.</title>
        <authorList>
            <consortium name="The Broad Institute Genomics Platform"/>
            <consortium name="The Broad Institute Genome Sequencing Center for Infectious Disease"/>
            <person name="Wu L."/>
            <person name="Ma J."/>
        </authorList>
    </citation>
    <scope>NUCLEOTIDE SEQUENCE [LARGE SCALE GENOMIC DNA]</scope>
    <source>
        <strain evidence="3">TISTR 932</strain>
    </source>
</reference>
<evidence type="ECO:0000259" key="1">
    <source>
        <dbReference type="Pfam" id="PF12323"/>
    </source>
</evidence>
<keyword evidence="3" id="KW-1185">Reference proteome</keyword>
<feature type="non-terminal residue" evidence="2">
    <location>
        <position position="37"/>
    </location>
</feature>
<dbReference type="Pfam" id="PF12323">
    <property type="entry name" value="HTH_OrfB_IS605"/>
    <property type="match status" value="1"/>
</dbReference>
<accession>A0ABW5TJT0</accession>
<dbReference type="Proteomes" id="UP001597427">
    <property type="component" value="Unassembled WGS sequence"/>
</dbReference>
<dbReference type="InterPro" id="IPR021027">
    <property type="entry name" value="Transposase_put_HTH"/>
</dbReference>
<dbReference type="RefSeq" id="WP_379981660.1">
    <property type="nucleotide sequence ID" value="NZ_JBHUMO010000044.1"/>
</dbReference>
<proteinExistence type="predicted"/>
<dbReference type="EMBL" id="JBHUMO010000044">
    <property type="protein sequence ID" value="MFD2729174.1"/>
    <property type="molecule type" value="Genomic_DNA"/>
</dbReference>
<name>A0ABW5TJT0_9ENTE</name>
<gene>
    <name evidence="2" type="ORF">ACFSR0_07035</name>
</gene>
<organism evidence="2 3">
    <name type="scientific">Enterococcus camelliae</name>
    <dbReference type="NCBI Taxonomy" id="453959"/>
    <lineage>
        <taxon>Bacteria</taxon>
        <taxon>Bacillati</taxon>
        <taxon>Bacillota</taxon>
        <taxon>Bacilli</taxon>
        <taxon>Lactobacillales</taxon>
        <taxon>Enterococcaceae</taxon>
        <taxon>Enterococcus</taxon>
    </lineage>
</organism>